<sequence length="377" mass="41552">MRPARRRPDNKKPDRTPFMQRSHLRTATGLMFLLCLTSGVHAAPLPAAKEGDWVAPEFTFHTGEKLTHLKLHYVTLGDPKNPAILFLHGTYRPGSDVLAKDFGGELFGEGQPLSASKYYIISTDGIGVGQSTKPSDGLRASFPNYNYADMVQAQYRLVTEGLGIKHLRLVIGNSMGGMQTWMWGQTWPNMMDALVPMASQPTAMSSRNWMMRRLLVESIKQDPAWNKGNYTTQPPSLSLANAMFSIGTSGGNLAYQAVAPSRALADKYVDDRLNSPQTSDANDFIYQWQSSADYDASKGLNKIQAPVLAINAADDERNPPETGLLEASLKEVKNARLLLIPASADTRGHGTTSMAKFYSKELEQFMQQTEKPHLAGK</sequence>
<dbReference type="SUPFAM" id="SSF53474">
    <property type="entry name" value="alpha/beta-Hydrolases"/>
    <property type="match status" value="1"/>
</dbReference>
<evidence type="ECO:0000313" key="7">
    <source>
        <dbReference type="Proteomes" id="UP000273854"/>
    </source>
</evidence>
<dbReference type="InterPro" id="IPR000073">
    <property type="entry name" value="AB_hydrolase_1"/>
</dbReference>
<evidence type="ECO:0000256" key="1">
    <source>
        <dbReference type="ARBA" id="ARBA00022605"/>
    </source>
</evidence>
<dbReference type="InterPro" id="IPR008220">
    <property type="entry name" value="HAT_MetX-like"/>
</dbReference>
<dbReference type="PIRSF" id="PIRSF000443">
    <property type="entry name" value="Homoser_Ac_trans"/>
    <property type="match status" value="1"/>
</dbReference>
<keyword evidence="1" id="KW-0028">Amino-acid biosynthesis</keyword>
<dbReference type="GO" id="GO:0009092">
    <property type="term" value="P:homoserine metabolic process"/>
    <property type="evidence" value="ECO:0007669"/>
    <property type="project" value="TreeGrafter"/>
</dbReference>
<dbReference type="AlphaFoldDB" id="A0A3M5P1I6"/>
<accession>A0A3M5P1I6</accession>
<dbReference type="Gene3D" id="3.40.50.1820">
    <property type="entry name" value="alpha/beta hydrolase"/>
    <property type="match status" value="1"/>
</dbReference>
<feature type="chain" id="PRO_5017931246" description="AB hydrolase-1 domain-containing protein" evidence="4">
    <location>
        <begin position="43"/>
        <end position="377"/>
    </location>
</feature>
<evidence type="ECO:0000256" key="3">
    <source>
        <dbReference type="PIRSR" id="PIRSR000443-1"/>
    </source>
</evidence>
<dbReference type="PANTHER" id="PTHR32268">
    <property type="entry name" value="HOMOSERINE O-ACETYLTRANSFERASE"/>
    <property type="match status" value="1"/>
</dbReference>
<feature type="active site" description="Nucleophile" evidence="3">
    <location>
        <position position="174"/>
    </location>
</feature>
<protein>
    <recommendedName>
        <fullName evidence="5">AB hydrolase-1 domain-containing protein</fullName>
    </recommendedName>
</protein>
<organism evidence="6 7">
    <name type="scientific">Pseudomonas viridiflava</name>
    <name type="common">Phytomonas viridiflava</name>
    <dbReference type="NCBI Taxonomy" id="33069"/>
    <lineage>
        <taxon>Bacteria</taxon>
        <taxon>Pseudomonadati</taxon>
        <taxon>Pseudomonadota</taxon>
        <taxon>Gammaproteobacteria</taxon>
        <taxon>Pseudomonadales</taxon>
        <taxon>Pseudomonadaceae</taxon>
        <taxon>Pseudomonas</taxon>
    </lineage>
</organism>
<gene>
    <name evidence="6" type="ORF">ALP40_04875</name>
</gene>
<dbReference type="Pfam" id="PF00561">
    <property type="entry name" value="Abhydrolase_1"/>
    <property type="match status" value="1"/>
</dbReference>
<reference evidence="6 7" key="1">
    <citation type="submission" date="2018-08" db="EMBL/GenBank/DDBJ databases">
        <title>Recombination of ecologically and evolutionarily significant loci maintains genetic cohesion in the Pseudomonas syringae species complex.</title>
        <authorList>
            <person name="Dillon M."/>
            <person name="Thakur S."/>
            <person name="Almeida R.N.D."/>
            <person name="Weir B.S."/>
            <person name="Guttman D.S."/>
        </authorList>
    </citation>
    <scope>NUCLEOTIDE SEQUENCE [LARGE SCALE GENOMIC DNA]</scope>
    <source>
        <strain evidence="6 7">ICMP 19473</strain>
    </source>
</reference>
<keyword evidence="4" id="KW-0732">Signal</keyword>
<name>A0A3M5P1I6_PSEVI</name>
<dbReference type="InterPro" id="IPR029058">
    <property type="entry name" value="AB_hydrolase_fold"/>
</dbReference>
<evidence type="ECO:0000313" key="6">
    <source>
        <dbReference type="EMBL" id="RMT78498.1"/>
    </source>
</evidence>
<dbReference type="GO" id="GO:0009086">
    <property type="term" value="P:methionine biosynthetic process"/>
    <property type="evidence" value="ECO:0007669"/>
    <property type="project" value="TreeGrafter"/>
</dbReference>
<evidence type="ECO:0000259" key="5">
    <source>
        <dbReference type="Pfam" id="PF00561"/>
    </source>
</evidence>
<feature type="active site" evidence="3">
    <location>
        <position position="349"/>
    </location>
</feature>
<dbReference type="Proteomes" id="UP000273854">
    <property type="component" value="Unassembled WGS sequence"/>
</dbReference>
<dbReference type="NCBIfam" id="NF005071">
    <property type="entry name" value="PRK06489.1"/>
    <property type="match status" value="1"/>
</dbReference>
<keyword evidence="2" id="KW-0808">Transferase</keyword>
<feature type="signal peptide" evidence="4">
    <location>
        <begin position="1"/>
        <end position="42"/>
    </location>
</feature>
<comment type="caution">
    <text evidence="6">The sequence shown here is derived from an EMBL/GenBank/DDBJ whole genome shotgun (WGS) entry which is preliminary data.</text>
</comment>
<dbReference type="GO" id="GO:0004414">
    <property type="term" value="F:homoserine O-acetyltransferase activity"/>
    <property type="evidence" value="ECO:0007669"/>
    <property type="project" value="TreeGrafter"/>
</dbReference>
<evidence type="ECO:0000256" key="4">
    <source>
        <dbReference type="SAM" id="SignalP"/>
    </source>
</evidence>
<evidence type="ECO:0000256" key="2">
    <source>
        <dbReference type="ARBA" id="ARBA00022679"/>
    </source>
</evidence>
<dbReference type="PANTHER" id="PTHR32268:SF11">
    <property type="entry name" value="HOMOSERINE O-ACETYLTRANSFERASE"/>
    <property type="match status" value="1"/>
</dbReference>
<feature type="active site" evidence="3">
    <location>
        <position position="315"/>
    </location>
</feature>
<proteinExistence type="predicted"/>
<feature type="domain" description="AB hydrolase-1" evidence="5">
    <location>
        <begin position="82"/>
        <end position="341"/>
    </location>
</feature>
<dbReference type="EMBL" id="RBTP01000065">
    <property type="protein sequence ID" value="RMT78498.1"/>
    <property type="molecule type" value="Genomic_DNA"/>
</dbReference>